<keyword evidence="5" id="KW-1185">Reference proteome</keyword>
<dbReference type="SUPFAM" id="SSF55729">
    <property type="entry name" value="Acyl-CoA N-acyltransferases (Nat)"/>
    <property type="match status" value="1"/>
</dbReference>
<dbReference type="InterPro" id="IPR000182">
    <property type="entry name" value="GNAT_dom"/>
</dbReference>
<dbReference type="GO" id="GO:0016747">
    <property type="term" value="F:acyltransferase activity, transferring groups other than amino-acyl groups"/>
    <property type="evidence" value="ECO:0007669"/>
    <property type="project" value="InterPro"/>
</dbReference>
<proteinExistence type="predicted"/>
<reference evidence="4 5" key="1">
    <citation type="submission" date="2018-12" db="EMBL/GenBank/DDBJ databases">
        <authorList>
            <person name="Sun L."/>
            <person name="Chen Z."/>
        </authorList>
    </citation>
    <scope>NUCLEOTIDE SEQUENCE [LARGE SCALE GENOMIC DNA]</scope>
    <source>
        <strain evidence="4 5">3-5-3</strain>
    </source>
</reference>
<keyword evidence="2" id="KW-0012">Acyltransferase</keyword>
<dbReference type="RefSeq" id="WP_127197851.1">
    <property type="nucleotide sequence ID" value="NZ_RZNX01000001.1"/>
</dbReference>
<dbReference type="PROSITE" id="PS51186">
    <property type="entry name" value="GNAT"/>
    <property type="match status" value="1"/>
</dbReference>
<organism evidence="4 5">
    <name type="scientific">Paenibacillus zeisoli</name>
    <dbReference type="NCBI Taxonomy" id="2496267"/>
    <lineage>
        <taxon>Bacteria</taxon>
        <taxon>Bacillati</taxon>
        <taxon>Bacillota</taxon>
        <taxon>Bacilli</taxon>
        <taxon>Bacillales</taxon>
        <taxon>Paenibacillaceae</taxon>
        <taxon>Paenibacillus</taxon>
    </lineage>
</organism>
<dbReference type="PANTHER" id="PTHR43420:SF52">
    <property type="entry name" value="N-ACETYLTRANSFERASE YODP"/>
    <property type="match status" value="1"/>
</dbReference>
<dbReference type="Gene3D" id="3.40.630.30">
    <property type="match status" value="1"/>
</dbReference>
<evidence type="ECO:0000313" key="5">
    <source>
        <dbReference type="Proteomes" id="UP000272464"/>
    </source>
</evidence>
<dbReference type="PIRSF" id="PIRSF037663">
    <property type="entry name" value="Acetyltransf_GNAT_prd"/>
    <property type="match status" value="1"/>
</dbReference>
<evidence type="ECO:0000256" key="2">
    <source>
        <dbReference type="ARBA" id="ARBA00023315"/>
    </source>
</evidence>
<keyword evidence="1 4" id="KW-0808">Transferase</keyword>
<dbReference type="InterPro" id="IPR017255">
    <property type="entry name" value="AcTrfase_GNAT_prd"/>
</dbReference>
<dbReference type="InterPro" id="IPR016181">
    <property type="entry name" value="Acyl_CoA_acyltransferase"/>
</dbReference>
<evidence type="ECO:0000313" key="4">
    <source>
        <dbReference type="EMBL" id="RUT36156.1"/>
    </source>
</evidence>
<sequence>MSNKQDKLVIRDAEVEDRVSIEKLMVEAYGQYEHSMPEERWRPYIQSIRESVYKEGPAARIVAELNGEIVGSLLVFLSSEEAYGRADLQIESPIIRLLATSPKARGKGIATQLISETVRRAKLWGADTIHLHTSDLMASAIRLYEHLGFERARDKEMQNGDILVKCYRLQLQPIEA</sequence>
<dbReference type="Proteomes" id="UP000272464">
    <property type="component" value="Unassembled WGS sequence"/>
</dbReference>
<evidence type="ECO:0000259" key="3">
    <source>
        <dbReference type="PROSITE" id="PS51186"/>
    </source>
</evidence>
<dbReference type="CDD" id="cd04301">
    <property type="entry name" value="NAT_SF"/>
    <property type="match status" value="1"/>
</dbReference>
<dbReference type="EMBL" id="RZNX01000001">
    <property type="protein sequence ID" value="RUT36156.1"/>
    <property type="molecule type" value="Genomic_DNA"/>
</dbReference>
<protein>
    <submittedName>
        <fullName evidence="4">GNAT family N-acetyltransferase</fullName>
    </submittedName>
</protein>
<dbReference type="OrthoDB" id="9803233at2"/>
<name>A0A3S1DA02_9BACL</name>
<dbReference type="InterPro" id="IPR050680">
    <property type="entry name" value="YpeA/RimI_acetyltransf"/>
</dbReference>
<accession>A0A3S1DA02</accession>
<dbReference type="PANTHER" id="PTHR43420">
    <property type="entry name" value="ACETYLTRANSFERASE"/>
    <property type="match status" value="1"/>
</dbReference>
<feature type="domain" description="N-acetyltransferase" evidence="3">
    <location>
        <begin position="8"/>
        <end position="169"/>
    </location>
</feature>
<gene>
    <name evidence="4" type="ORF">EJP77_03980</name>
</gene>
<evidence type="ECO:0000256" key="1">
    <source>
        <dbReference type="ARBA" id="ARBA00022679"/>
    </source>
</evidence>
<comment type="caution">
    <text evidence="4">The sequence shown here is derived from an EMBL/GenBank/DDBJ whole genome shotgun (WGS) entry which is preliminary data.</text>
</comment>
<dbReference type="Pfam" id="PF00583">
    <property type="entry name" value="Acetyltransf_1"/>
    <property type="match status" value="1"/>
</dbReference>
<dbReference type="AlphaFoldDB" id="A0A3S1DA02"/>